<dbReference type="AlphaFoldDB" id="A0A7Y4D8J1"/>
<comment type="caution">
    <text evidence="1">The sequence shown here is derived from an EMBL/GenBank/DDBJ whole genome shotgun (WGS) entry which is preliminary data.</text>
</comment>
<organism evidence="1 2">
    <name type="scientific">Vibrio splendidus</name>
    <dbReference type="NCBI Taxonomy" id="29497"/>
    <lineage>
        <taxon>Bacteria</taxon>
        <taxon>Pseudomonadati</taxon>
        <taxon>Pseudomonadota</taxon>
        <taxon>Gammaproteobacteria</taxon>
        <taxon>Vibrionales</taxon>
        <taxon>Vibrionaceae</taxon>
        <taxon>Vibrio</taxon>
    </lineage>
</organism>
<dbReference type="RefSeq" id="WP_171329598.1">
    <property type="nucleotide sequence ID" value="NZ_CAWPOP010000004.1"/>
</dbReference>
<sequence length="289" mass="33143">MNNKEQIIELEYKLKNNIKMQGSDNLTVHYQIQKPDFQHIDELQTNDKKQVSLHIRATVKKDGKKVKDESGVILSAKLHLATKKPVSKKEAFEIFGTELYQPEIMELKDNHFNALQDYCQVAAYKNNIRKQRDVQKGRDKVELQHGITTHSLAAPIHHVCEQIGEIESVDQVTAFEAESLLQAVFRLEEILRAKGMDEKALHKPLVSFSLLNDTIASQVHVKYQVANKSRKNQIEADIFGSLTDEDVLSIQEMTHKDHSYPRKELEKRKKKILATSPQAVFLNVNTSQH</sequence>
<reference evidence="1 2" key="1">
    <citation type="submission" date="2019-09" db="EMBL/GenBank/DDBJ databases">
        <title>Draft genome sequencing and comparative genomics of hatchery-associated Vibrios.</title>
        <authorList>
            <person name="Kehlet-Delgado H."/>
            <person name="Mueller R.S."/>
        </authorList>
    </citation>
    <scope>NUCLEOTIDE SEQUENCE [LARGE SCALE GENOMIC DNA]</scope>
    <source>
        <strain evidence="1 2">99-70-13A3</strain>
    </source>
</reference>
<proteinExistence type="predicted"/>
<evidence type="ECO:0000313" key="2">
    <source>
        <dbReference type="Proteomes" id="UP000519158"/>
    </source>
</evidence>
<protein>
    <submittedName>
        <fullName evidence="1">Uncharacterized protein</fullName>
    </submittedName>
</protein>
<dbReference type="Proteomes" id="UP000519158">
    <property type="component" value="Unassembled WGS sequence"/>
</dbReference>
<name>A0A7Y4D8J1_VIBSP</name>
<accession>A0A7Y4D8J1</accession>
<dbReference type="EMBL" id="VTXL01000012">
    <property type="protein sequence ID" value="NOJ14023.1"/>
    <property type="molecule type" value="Genomic_DNA"/>
</dbReference>
<evidence type="ECO:0000313" key="1">
    <source>
        <dbReference type="EMBL" id="NOJ14023.1"/>
    </source>
</evidence>
<gene>
    <name evidence="1" type="ORF">F0234_14765</name>
</gene>